<protein>
    <submittedName>
        <fullName evidence="1">Uncharacterized protein</fullName>
    </submittedName>
</protein>
<accession>X0ZCY1</accession>
<evidence type="ECO:0000313" key="1">
    <source>
        <dbReference type="EMBL" id="GAG46246.1"/>
    </source>
</evidence>
<feature type="non-terminal residue" evidence="1">
    <location>
        <position position="239"/>
    </location>
</feature>
<comment type="caution">
    <text evidence="1">The sequence shown here is derived from an EMBL/GenBank/DDBJ whole genome shotgun (WGS) entry which is preliminary data.</text>
</comment>
<name>X0ZCY1_9ZZZZ</name>
<feature type="non-terminal residue" evidence="1">
    <location>
        <position position="1"/>
    </location>
</feature>
<reference evidence="1" key="1">
    <citation type="journal article" date="2014" name="Front. Microbiol.">
        <title>High frequency of phylogenetically diverse reductive dehalogenase-homologous genes in deep subseafloor sedimentary metagenomes.</title>
        <authorList>
            <person name="Kawai M."/>
            <person name="Futagami T."/>
            <person name="Toyoda A."/>
            <person name="Takaki Y."/>
            <person name="Nishi S."/>
            <person name="Hori S."/>
            <person name="Arai W."/>
            <person name="Tsubouchi T."/>
            <person name="Morono Y."/>
            <person name="Uchiyama I."/>
            <person name="Ito T."/>
            <person name="Fujiyama A."/>
            <person name="Inagaki F."/>
            <person name="Takami H."/>
        </authorList>
    </citation>
    <scope>NUCLEOTIDE SEQUENCE</scope>
    <source>
        <strain evidence="1">Expedition CK06-06</strain>
    </source>
</reference>
<proteinExistence type="predicted"/>
<gene>
    <name evidence="1" type="ORF">S01H1_74992</name>
</gene>
<sequence length="239" mass="27062">TKSYAGTGGHGQTQRRVSIPLQEPDISDYVWLCFKNISISSVAPRKDDRILLAPYEETVAGRNVAGYRAYRIIPEDMLEELPLDALIKNKQGQHIIEIVLFVDGQFKEKNVRISKRPWERRVLDWAEQPGSCPQPEPLKLDSDYVGPLPKGLDKSSIIQRGPEASPIFYSPLIFTSGERGLLKREGEKVVGFIQLTEDNQVLKEELVHEVKLNDWPSCAFATANIPVQQKAPRKFQVIR</sequence>
<dbReference type="AlphaFoldDB" id="X0ZCY1"/>
<organism evidence="1">
    <name type="scientific">marine sediment metagenome</name>
    <dbReference type="NCBI Taxonomy" id="412755"/>
    <lineage>
        <taxon>unclassified sequences</taxon>
        <taxon>metagenomes</taxon>
        <taxon>ecological metagenomes</taxon>
    </lineage>
</organism>
<dbReference type="EMBL" id="BARS01050206">
    <property type="protein sequence ID" value="GAG46246.1"/>
    <property type="molecule type" value="Genomic_DNA"/>
</dbReference>